<dbReference type="Proteomes" id="UP001159427">
    <property type="component" value="Unassembled WGS sequence"/>
</dbReference>
<keyword evidence="15" id="KW-0732">Signal</keyword>
<dbReference type="InterPro" id="IPR035897">
    <property type="entry name" value="Toll_tir_struct_dom_sf"/>
</dbReference>
<keyword evidence="6" id="KW-0520">NAD</keyword>
<dbReference type="InterPro" id="IPR013151">
    <property type="entry name" value="Immunoglobulin_dom"/>
</dbReference>
<protein>
    <recommendedName>
        <fullName evidence="12">Soluble interferon alpha/beta receptor OPG204</fullName>
    </recommendedName>
</protein>
<proteinExistence type="inferred from homology"/>
<sequence length="552" mass="63142">MAYDRHTFKVFLALVFLCAGVIQVEPAVRIISPTENLIIRFSNQTVLFNCTLTGPPSHGGAGFLWLRNNRVIPNIIQKDSSSWSSFELKNFSPQDEGEYMCINGGTSSVKVYLASVPKVKQTGGHVDFPYTAGTYVTIECEARGWPRPKITWLKDNKSIADINHNNQYLVKTISRQDDRVIASQLKILAIQKEESGIYACKATNALKVVTKNITVLVEEPELFKIRLTAEEPQYTEEVGKDASLSCLGEPVKNDPFTWVYWELNGTRLNTSTHHYDDSRIYSNSNNGATPKVHMKLIIFNVDYSDEGNYTCVVYSFSERVSDSISLQIKELQKGNGGGMEVWLKVVPVLATLLVVLILVIIIVKWRQNILNRKMARLAQQYEQENFYHAFENDVFVSYSFEDYDWVVETLLPVLEKRNVKYIVRSQDFKPGKGFYDSMVNSVYNSRKVLLVMSANYFSNDFCMEEMQMALYRSAERDDDSLILVRIDNTEIKDIPKTLRHKTFIDFTSREEVATWQNRILESVVSEDRSTLNGTPHEWTDSTRASDTFQLIL</sequence>
<evidence type="ECO:0000256" key="13">
    <source>
        <dbReference type="ARBA" id="ARBA00045444"/>
    </source>
</evidence>
<keyword evidence="14" id="KW-0472">Membrane</keyword>
<dbReference type="PRINTS" id="PR01537">
    <property type="entry name" value="INTRLKN1R1F"/>
</dbReference>
<evidence type="ECO:0000256" key="12">
    <source>
        <dbReference type="ARBA" id="ARBA00041012"/>
    </source>
</evidence>
<dbReference type="PANTHER" id="PTHR11890">
    <property type="entry name" value="INTERLEUKIN-1 RECEPTOR FAMILY MEMBER"/>
    <property type="match status" value="1"/>
</dbReference>
<keyword evidence="3" id="KW-1090">Inhibition of host innate immune response by virus</keyword>
<evidence type="ECO:0000256" key="7">
    <source>
        <dbReference type="ARBA" id="ARBA00023157"/>
    </source>
</evidence>
<feature type="transmembrane region" description="Helical" evidence="14">
    <location>
        <begin position="341"/>
        <end position="363"/>
    </location>
</feature>
<feature type="signal peptide" evidence="15">
    <location>
        <begin position="1"/>
        <end position="23"/>
    </location>
</feature>
<keyword evidence="4" id="KW-0378">Hydrolase</keyword>
<evidence type="ECO:0000256" key="6">
    <source>
        <dbReference type="ARBA" id="ARBA00023027"/>
    </source>
</evidence>
<dbReference type="SMART" id="SM00255">
    <property type="entry name" value="TIR"/>
    <property type="match status" value="1"/>
</dbReference>
<evidence type="ECO:0000256" key="2">
    <source>
        <dbReference type="ARBA" id="ARBA00022518"/>
    </source>
</evidence>
<feature type="domain" description="Ig-like" evidence="17">
    <location>
        <begin position="220"/>
        <end position="327"/>
    </location>
</feature>
<dbReference type="SMART" id="SM00409">
    <property type="entry name" value="IG"/>
    <property type="match status" value="3"/>
</dbReference>
<organism evidence="18 19">
    <name type="scientific">Porites evermanni</name>
    <dbReference type="NCBI Taxonomy" id="104178"/>
    <lineage>
        <taxon>Eukaryota</taxon>
        <taxon>Metazoa</taxon>
        <taxon>Cnidaria</taxon>
        <taxon>Anthozoa</taxon>
        <taxon>Hexacorallia</taxon>
        <taxon>Scleractinia</taxon>
        <taxon>Fungiina</taxon>
        <taxon>Poritidae</taxon>
        <taxon>Porites</taxon>
    </lineage>
</organism>
<dbReference type="InterPro" id="IPR007110">
    <property type="entry name" value="Ig-like_dom"/>
</dbReference>
<evidence type="ECO:0000313" key="18">
    <source>
        <dbReference type="EMBL" id="CAH3016783.1"/>
    </source>
</evidence>
<dbReference type="InterPro" id="IPR000157">
    <property type="entry name" value="TIR_dom"/>
</dbReference>
<dbReference type="InterPro" id="IPR013783">
    <property type="entry name" value="Ig-like_fold"/>
</dbReference>
<evidence type="ECO:0000259" key="17">
    <source>
        <dbReference type="PROSITE" id="PS50835"/>
    </source>
</evidence>
<dbReference type="PROSITE" id="PS50104">
    <property type="entry name" value="TIR"/>
    <property type="match status" value="1"/>
</dbReference>
<evidence type="ECO:0000256" key="10">
    <source>
        <dbReference type="ARBA" id="ARBA00023319"/>
    </source>
</evidence>
<evidence type="ECO:0000256" key="1">
    <source>
        <dbReference type="ARBA" id="ARBA00009752"/>
    </source>
</evidence>
<gene>
    <name evidence="18" type="ORF">PEVE_00032739</name>
</gene>
<evidence type="ECO:0000256" key="4">
    <source>
        <dbReference type="ARBA" id="ARBA00022801"/>
    </source>
</evidence>
<evidence type="ECO:0000256" key="11">
    <source>
        <dbReference type="ARBA" id="ARBA00038761"/>
    </source>
</evidence>
<evidence type="ECO:0000256" key="14">
    <source>
        <dbReference type="SAM" id="Phobius"/>
    </source>
</evidence>
<dbReference type="InterPro" id="IPR036179">
    <property type="entry name" value="Ig-like_dom_sf"/>
</dbReference>
<feature type="chain" id="PRO_5047161702" description="Soluble interferon alpha/beta receptor OPG204" evidence="15">
    <location>
        <begin position="24"/>
        <end position="552"/>
    </location>
</feature>
<dbReference type="Pfam" id="PF07679">
    <property type="entry name" value="I-set"/>
    <property type="match status" value="1"/>
</dbReference>
<dbReference type="InterPro" id="IPR003599">
    <property type="entry name" value="Ig_sub"/>
</dbReference>
<keyword evidence="9" id="KW-0922">Interferon antiviral system evasion</keyword>
<accession>A0ABN8LM93</accession>
<evidence type="ECO:0000256" key="8">
    <source>
        <dbReference type="ARBA" id="ARBA00023180"/>
    </source>
</evidence>
<feature type="domain" description="TIR" evidence="16">
    <location>
        <begin position="390"/>
        <end position="520"/>
    </location>
</feature>
<keyword evidence="9" id="KW-0899">Viral immunoevasion</keyword>
<dbReference type="SMART" id="SM00408">
    <property type="entry name" value="IGc2"/>
    <property type="match status" value="3"/>
</dbReference>
<keyword evidence="9" id="KW-0945">Host-virus interaction</keyword>
<dbReference type="InterPro" id="IPR013098">
    <property type="entry name" value="Ig_I-set"/>
</dbReference>
<evidence type="ECO:0000259" key="16">
    <source>
        <dbReference type="PROSITE" id="PS50104"/>
    </source>
</evidence>
<dbReference type="Pfam" id="PF13676">
    <property type="entry name" value="TIR_2"/>
    <property type="match status" value="1"/>
</dbReference>
<dbReference type="PROSITE" id="PS50835">
    <property type="entry name" value="IG_LIKE"/>
    <property type="match status" value="3"/>
</dbReference>
<dbReference type="Gene3D" id="2.60.40.10">
    <property type="entry name" value="Immunoglobulins"/>
    <property type="match status" value="3"/>
</dbReference>
<dbReference type="PANTHER" id="PTHR11890:SF44">
    <property type="entry name" value="X-LINKED INTERLEUKIN-1 RECEPTOR ACCESSORY PROTEIN-LIKE 2"/>
    <property type="match status" value="1"/>
</dbReference>
<dbReference type="InterPro" id="IPR015621">
    <property type="entry name" value="IL-1_rcpt_fam"/>
</dbReference>
<comment type="similarity">
    <text evidence="1">Belongs to the interleukin-1 receptor family.</text>
</comment>
<evidence type="ECO:0000256" key="15">
    <source>
        <dbReference type="SAM" id="SignalP"/>
    </source>
</evidence>
<evidence type="ECO:0000256" key="9">
    <source>
        <dbReference type="ARBA" id="ARBA00023258"/>
    </source>
</evidence>
<feature type="domain" description="Ig-like" evidence="17">
    <location>
        <begin position="117"/>
        <end position="214"/>
    </location>
</feature>
<name>A0ABN8LM93_9CNID</name>
<comment type="function">
    <text evidence="13">Counteracts the antiviral effects of host IFN-alpha/beta and key IFN-inducible proteins involved in viral RNA degradation suxh as host OAS1. Acts as a soluble IFN-alpha receptor and thus inhibits the interaction between host IFN-alpha and its receptor.</text>
</comment>
<evidence type="ECO:0000313" key="19">
    <source>
        <dbReference type="Proteomes" id="UP001159427"/>
    </source>
</evidence>
<dbReference type="SUPFAM" id="SSF52200">
    <property type="entry name" value="Toll/Interleukin receptor TIR domain"/>
    <property type="match status" value="1"/>
</dbReference>
<keyword evidence="8" id="KW-0325">Glycoprotein</keyword>
<feature type="domain" description="Ig-like" evidence="17">
    <location>
        <begin position="26"/>
        <end position="101"/>
    </location>
</feature>
<keyword evidence="14" id="KW-1133">Transmembrane helix</keyword>
<dbReference type="Gene3D" id="3.40.50.10140">
    <property type="entry name" value="Toll/interleukin-1 receptor homology (TIR) domain"/>
    <property type="match status" value="1"/>
</dbReference>
<evidence type="ECO:0000256" key="5">
    <source>
        <dbReference type="ARBA" id="ARBA00022830"/>
    </source>
</evidence>
<dbReference type="Pfam" id="PF00047">
    <property type="entry name" value="ig"/>
    <property type="match status" value="2"/>
</dbReference>
<comment type="subunit">
    <text evidence="11">Interacts with host IFNA1.</text>
</comment>
<keyword evidence="5" id="KW-1114">Inhibition of host interferon signaling pathway by virus</keyword>
<keyword evidence="10" id="KW-0393">Immunoglobulin domain</keyword>
<keyword evidence="14" id="KW-0812">Transmembrane</keyword>
<dbReference type="InterPro" id="IPR003598">
    <property type="entry name" value="Ig_sub2"/>
</dbReference>
<dbReference type="EMBL" id="CALNXI010000048">
    <property type="protein sequence ID" value="CAH3016783.1"/>
    <property type="molecule type" value="Genomic_DNA"/>
</dbReference>
<comment type="caution">
    <text evidence="18">The sequence shown here is derived from an EMBL/GenBank/DDBJ whole genome shotgun (WGS) entry which is preliminary data.</text>
</comment>
<keyword evidence="19" id="KW-1185">Reference proteome</keyword>
<reference evidence="18 19" key="1">
    <citation type="submission" date="2022-05" db="EMBL/GenBank/DDBJ databases">
        <authorList>
            <consortium name="Genoscope - CEA"/>
            <person name="William W."/>
        </authorList>
    </citation>
    <scope>NUCLEOTIDE SEQUENCE [LARGE SCALE GENOMIC DNA]</scope>
</reference>
<evidence type="ECO:0000256" key="3">
    <source>
        <dbReference type="ARBA" id="ARBA00022632"/>
    </source>
</evidence>
<keyword evidence="7" id="KW-1015">Disulfide bond</keyword>
<dbReference type="SUPFAM" id="SSF48726">
    <property type="entry name" value="Immunoglobulin"/>
    <property type="match status" value="3"/>
</dbReference>
<keyword evidence="2" id="KW-0244">Early protein</keyword>